<protein>
    <recommendedName>
        <fullName evidence="1">DNA (cytosine-5-)-methyltransferase</fullName>
        <ecNumber evidence="1">2.1.1.37</ecNumber>
    </recommendedName>
</protein>
<keyword evidence="5" id="KW-0680">Restriction system</keyword>
<keyword evidence="2 6" id="KW-0489">Methyltransferase</keyword>
<dbReference type="Pfam" id="PF00145">
    <property type="entry name" value="DNA_methylase"/>
    <property type="match status" value="1"/>
</dbReference>
<dbReference type="AlphaFoldDB" id="A0A1G6LLE6"/>
<keyword evidence="9" id="KW-1185">Reference proteome</keyword>
<feature type="active site" evidence="6">
    <location>
        <position position="96"/>
    </location>
</feature>
<comment type="similarity">
    <text evidence="6 7">Belongs to the class I-like SAM-binding methyltransferase superfamily. C5-methyltransferase family.</text>
</comment>
<evidence type="ECO:0000313" key="8">
    <source>
        <dbReference type="EMBL" id="SDC43877.1"/>
    </source>
</evidence>
<dbReference type="GO" id="GO:0003886">
    <property type="term" value="F:DNA (cytosine-5-)-methyltransferase activity"/>
    <property type="evidence" value="ECO:0007669"/>
    <property type="project" value="UniProtKB-EC"/>
</dbReference>
<dbReference type="PRINTS" id="PR00105">
    <property type="entry name" value="C5METTRFRASE"/>
</dbReference>
<dbReference type="InterPro" id="IPR029063">
    <property type="entry name" value="SAM-dependent_MTases_sf"/>
</dbReference>
<gene>
    <name evidence="8" type="ORF">SAMN05216174_102126</name>
</gene>
<keyword evidence="4 6" id="KW-0949">S-adenosyl-L-methionine</keyword>
<evidence type="ECO:0000256" key="2">
    <source>
        <dbReference type="ARBA" id="ARBA00022603"/>
    </source>
</evidence>
<evidence type="ECO:0000256" key="4">
    <source>
        <dbReference type="ARBA" id="ARBA00022691"/>
    </source>
</evidence>
<keyword evidence="3 6" id="KW-0808">Transferase</keyword>
<dbReference type="InterPro" id="IPR001525">
    <property type="entry name" value="C5_MeTfrase"/>
</dbReference>
<dbReference type="Gene3D" id="3.40.50.150">
    <property type="entry name" value="Vaccinia Virus protein VP39"/>
    <property type="match status" value="1"/>
</dbReference>
<evidence type="ECO:0000256" key="6">
    <source>
        <dbReference type="PROSITE-ProRule" id="PRU01016"/>
    </source>
</evidence>
<evidence type="ECO:0000313" key="9">
    <source>
        <dbReference type="Proteomes" id="UP000199501"/>
    </source>
</evidence>
<evidence type="ECO:0000256" key="5">
    <source>
        <dbReference type="ARBA" id="ARBA00022747"/>
    </source>
</evidence>
<name>A0A1G6LLE6_9PSEU</name>
<dbReference type="Proteomes" id="UP000199501">
    <property type="component" value="Unassembled WGS sequence"/>
</dbReference>
<dbReference type="STRING" id="1271860.SAMN05216174_102126"/>
<dbReference type="PANTHER" id="PTHR46098:SF1">
    <property type="entry name" value="TRNA (CYTOSINE(38)-C(5))-METHYLTRANSFERASE"/>
    <property type="match status" value="1"/>
</dbReference>
<sequence>MRTVPKLAAVREQTALPLEPMAVEFFAGIGLARLGLQQAGFRVAWSNDIEPAKRDMYAGNFKDPEESHTFVLGDVTHVRGSDMPADIALAWASSPCVDVSLAGARAGMQGARSSTFYQFTRVLRELGEDARPEVVTLENVVGLATSHGGEDLAAAIAELNDLGYSVDVLTLDARWFVPQSRPRLFVVGARNAPPDQPDANPKLRPEWLQAPFADRSLVTHRALLPDIGPAAVGTLATIVEPVPSGDKQWWDPERTAAFTSSLSPVQAERLAVLRKSNRFAYRTAYRRTRKGVPMWEIRADDIAGCLRTARGGSSKQALVEVGRGKLRVRWMTAREYARLMGADDYELDGIRANQALFGFGDAVCVPAVAWLAEHYLMPLVEGKLQEKPVLDSTSEVADAGA</sequence>
<dbReference type="GO" id="GO:0009307">
    <property type="term" value="P:DNA restriction-modification system"/>
    <property type="evidence" value="ECO:0007669"/>
    <property type="project" value="UniProtKB-KW"/>
</dbReference>
<dbReference type="InterPro" id="IPR050750">
    <property type="entry name" value="C5-MTase"/>
</dbReference>
<dbReference type="NCBIfam" id="TIGR00675">
    <property type="entry name" value="dcm"/>
    <property type="match status" value="1"/>
</dbReference>
<dbReference type="EC" id="2.1.1.37" evidence="1"/>
<evidence type="ECO:0000256" key="7">
    <source>
        <dbReference type="RuleBase" id="RU000416"/>
    </source>
</evidence>
<dbReference type="PROSITE" id="PS51679">
    <property type="entry name" value="SAM_MT_C5"/>
    <property type="match status" value="1"/>
</dbReference>
<accession>A0A1G6LLE6</accession>
<dbReference type="GO" id="GO:0032259">
    <property type="term" value="P:methylation"/>
    <property type="evidence" value="ECO:0007669"/>
    <property type="project" value="UniProtKB-KW"/>
</dbReference>
<proteinExistence type="inferred from homology"/>
<dbReference type="SUPFAM" id="SSF53335">
    <property type="entry name" value="S-adenosyl-L-methionine-dependent methyltransferases"/>
    <property type="match status" value="1"/>
</dbReference>
<evidence type="ECO:0000256" key="3">
    <source>
        <dbReference type="ARBA" id="ARBA00022679"/>
    </source>
</evidence>
<organism evidence="8 9">
    <name type="scientific">Actinokineospora iranica</name>
    <dbReference type="NCBI Taxonomy" id="1271860"/>
    <lineage>
        <taxon>Bacteria</taxon>
        <taxon>Bacillati</taxon>
        <taxon>Actinomycetota</taxon>
        <taxon>Actinomycetes</taxon>
        <taxon>Pseudonocardiales</taxon>
        <taxon>Pseudonocardiaceae</taxon>
        <taxon>Actinokineospora</taxon>
    </lineage>
</organism>
<dbReference type="EMBL" id="FMZZ01000002">
    <property type="protein sequence ID" value="SDC43877.1"/>
    <property type="molecule type" value="Genomic_DNA"/>
</dbReference>
<reference evidence="9" key="1">
    <citation type="submission" date="2016-10" db="EMBL/GenBank/DDBJ databases">
        <authorList>
            <person name="Varghese N."/>
            <person name="Submissions S."/>
        </authorList>
    </citation>
    <scope>NUCLEOTIDE SEQUENCE [LARGE SCALE GENOMIC DNA]</scope>
    <source>
        <strain evidence="9">IBRC-M 10403</strain>
    </source>
</reference>
<evidence type="ECO:0000256" key="1">
    <source>
        <dbReference type="ARBA" id="ARBA00011975"/>
    </source>
</evidence>
<dbReference type="PANTHER" id="PTHR46098">
    <property type="entry name" value="TRNA (CYTOSINE(38)-C(5))-METHYLTRANSFERASE"/>
    <property type="match status" value="1"/>
</dbReference>